<reference evidence="3 4" key="1">
    <citation type="submission" date="2012-04" db="EMBL/GenBank/DDBJ databases">
        <title>The Genome Sequence of Saprolegnia declina VS20.</title>
        <authorList>
            <consortium name="The Broad Institute Genome Sequencing Platform"/>
            <person name="Russ C."/>
            <person name="Nusbaum C."/>
            <person name="Tyler B."/>
            <person name="van West P."/>
            <person name="Dieguez-Uribeondo J."/>
            <person name="de Bruijn I."/>
            <person name="Tripathy S."/>
            <person name="Jiang R."/>
            <person name="Young S.K."/>
            <person name="Zeng Q."/>
            <person name="Gargeya S."/>
            <person name="Fitzgerald M."/>
            <person name="Haas B."/>
            <person name="Abouelleil A."/>
            <person name="Alvarado L."/>
            <person name="Arachchi H.M."/>
            <person name="Berlin A."/>
            <person name="Chapman S.B."/>
            <person name="Goldberg J."/>
            <person name="Griggs A."/>
            <person name="Gujja S."/>
            <person name="Hansen M."/>
            <person name="Howarth C."/>
            <person name="Imamovic A."/>
            <person name="Larimer J."/>
            <person name="McCowen C."/>
            <person name="Montmayeur A."/>
            <person name="Murphy C."/>
            <person name="Neiman D."/>
            <person name="Pearson M."/>
            <person name="Priest M."/>
            <person name="Roberts A."/>
            <person name="Saif S."/>
            <person name="Shea T."/>
            <person name="Sisk P."/>
            <person name="Sykes S."/>
            <person name="Wortman J."/>
            <person name="Nusbaum C."/>
            <person name="Birren B."/>
        </authorList>
    </citation>
    <scope>NUCLEOTIDE SEQUENCE [LARGE SCALE GENOMIC DNA]</scope>
    <source>
        <strain evidence="3 4">VS20</strain>
    </source>
</reference>
<organism evidence="3 4">
    <name type="scientific">Saprolegnia diclina (strain VS20)</name>
    <dbReference type="NCBI Taxonomy" id="1156394"/>
    <lineage>
        <taxon>Eukaryota</taxon>
        <taxon>Sar</taxon>
        <taxon>Stramenopiles</taxon>
        <taxon>Oomycota</taxon>
        <taxon>Saprolegniomycetes</taxon>
        <taxon>Saprolegniales</taxon>
        <taxon>Saprolegniaceae</taxon>
        <taxon>Saprolegnia</taxon>
    </lineage>
</organism>
<dbReference type="PANTHER" id="PTHR31827:SF1">
    <property type="entry name" value="EMB|CAB89363.1"/>
    <property type="match status" value="1"/>
</dbReference>
<dbReference type="VEuPathDB" id="FungiDB:SDRG_09078"/>
<feature type="region of interest" description="Disordered" evidence="1">
    <location>
        <begin position="127"/>
        <end position="156"/>
    </location>
</feature>
<name>T0RTF9_SAPDV</name>
<evidence type="ECO:0000259" key="2">
    <source>
        <dbReference type="Pfam" id="PF24906"/>
    </source>
</evidence>
<feature type="compositionally biased region" description="Basic and acidic residues" evidence="1">
    <location>
        <begin position="137"/>
        <end position="153"/>
    </location>
</feature>
<dbReference type="Proteomes" id="UP000030762">
    <property type="component" value="Unassembled WGS sequence"/>
</dbReference>
<gene>
    <name evidence="3" type="ORF">SDRG_09078</name>
</gene>
<dbReference type="PANTHER" id="PTHR31827">
    <property type="entry name" value="EMB|CAB89363.1"/>
    <property type="match status" value="1"/>
</dbReference>
<evidence type="ECO:0000313" key="4">
    <source>
        <dbReference type="Proteomes" id="UP000030762"/>
    </source>
</evidence>
<evidence type="ECO:0000256" key="1">
    <source>
        <dbReference type="SAM" id="MobiDB-lite"/>
    </source>
</evidence>
<dbReference type="InParanoid" id="T0RTF9"/>
<dbReference type="AlphaFoldDB" id="T0RTF9"/>
<sequence length="351" mass="38267">MTQRQVLATGDDDDDDDGRLRTYDDAAAYSTALWPMAPTTAYAPAFEWPHAARDPMYAGAYHDYDARGAYDYNYMPPMPPGYLPYAPAYVPPYPAMYPPPTHLHNTTMYTADDACYFPAPSSMLPDDASVDSTGSGHDARRPSPECRDEERDAPPSSFAAKEKLGMCLEPSCSRYLSYKGLCKEHGYRRMCITPLCTKTIQGKNKCIAHGGGKPCKTIGCPRTAQSQGLCKTHGGGSRCTIPDCSKSAQSKGLCRRHGGGSQCTIDGCTTMVQRNGKCAKHNGTQKCNVAECTKTARGGGECVVHRKPRLCTYPRCKQLALTRGVTSQLCADHTHTIQHSTSIDARPAHYI</sequence>
<dbReference type="RefSeq" id="XP_008613212.1">
    <property type="nucleotide sequence ID" value="XM_008614990.1"/>
</dbReference>
<proteinExistence type="predicted"/>
<accession>T0RTF9</accession>
<protein>
    <recommendedName>
        <fullName evidence="2">WRKY19-like zinc finger domain-containing protein</fullName>
    </recommendedName>
</protein>
<dbReference type="EMBL" id="JH767159">
    <property type="protein sequence ID" value="EQC33572.1"/>
    <property type="molecule type" value="Genomic_DNA"/>
</dbReference>
<dbReference type="OrthoDB" id="10346782at2759"/>
<keyword evidence="4" id="KW-1185">Reference proteome</keyword>
<dbReference type="GeneID" id="19949805"/>
<feature type="domain" description="WRKY19-like zinc finger" evidence="2">
    <location>
        <begin position="212"/>
        <end position="235"/>
    </location>
</feature>
<dbReference type="eggNOG" id="ENOG502RBY1">
    <property type="taxonomic scope" value="Eukaryota"/>
</dbReference>
<dbReference type="STRING" id="1156394.T0RTF9"/>
<feature type="domain" description="WRKY19-like zinc finger" evidence="2">
    <location>
        <begin position="236"/>
        <end position="259"/>
    </location>
</feature>
<dbReference type="InterPro" id="IPR056866">
    <property type="entry name" value="Znf_WRKY19"/>
</dbReference>
<dbReference type="OMA" id="CKTIGCP"/>
<dbReference type="Pfam" id="PF24906">
    <property type="entry name" value="Zf_WRKY19"/>
    <property type="match status" value="2"/>
</dbReference>
<evidence type="ECO:0000313" key="3">
    <source>
        <dbReference type="EMBL" id="EQC33572.1"/>
    </source>
</evidence>